<keyword evidence="2" id="KW-0732">Signal</keyword>
<dbReference type="AlphaFoldDB" id="A0A087HNN7"/>
<keyword evidence="5" id="KW-1185">Reference proteome</keyword>
<dbReference type="eggNOG" id="ENOG502SA2F">
    <property type="taxonomic scope" value="Eukaryota"/>
</dbReference>
<reference evidence="5" key="1">
    <citation type="journal article" date="2015" name="Nat. Plants">
        <title>Genome expansion of Arabis alpina linked with retrotransposition and reduced symmetric DNA methylation.</title>
        <authorList>
            <person name="Willing E.M."/>
            <person name="Rawat V."/>
            <person name="Mandakova T."/>
            <person name="Maumus F."/>
            <person name="James G.V."/>
            <person name="Nordstroem K.J."/>
            <person name="Becker C."/>
            <person name="Warthmann N."/>
            <person name="Chica C."/>
            <person name="Szarzynska B."/>
            <person name="Zytnicki M."/>
            <person name="Albani M.C."/>
            <person name="Kiefer C."/>
            <person name="Bergonzi S."/>
            <person name="Castaings L."/>
            <person name="Mateos J.L."/>
            <person name="Berns M.C."/>
            <person name="Bujdoso N."/>
            <person name="Piofczyk T."/>
            <person name="de Lorenzo L."/>
            <person name="Barrero-Sicilia C."/>
            <person name="Mateos I."/>
            <person name="Piednoel M."/>
            <person name="Hagmann J."/>
            <person name="Chen-Min-Tao R."/>
            <person name="Iglesias-Fernandez R."/>
            <person name="Schuster S.C."/>
            <person name="Alonso-Blanco C."/>
            <person name="Roudier F."/>
            <person name="Carbonero P."/>
            <person name="Paz-Ares J."/>
            <person name="Davis S.J."/>
            <person name="Pecinka A."/>
            <person name="Quesneville H."/>
            <person name="Colot V."/>
            <person name="Lysak M.A."/>
            <person name="Weigel D."/>
            <person name="Coupland G."/>
            <person name="Schneeberger K."/>
        </authorList>
    </citation>
    <scope>NUCLEOTIDE SEQUENCE [LARGE SCALE GENOMIC DNA]</scope>
    <source>
        <strain evidence="5">cv. Pajares</strain>
    </source>
</reference>
<feature type="signal peptide" evidence="2">
    <location>
        <begin position="1"/>
        <end position="21"/>
    </location>
</feature>
<feature type="domain" description="Bifunctional inhibitor/plant lipid transfer protein/seed storage helical" evidence="3">
    <location>
        <begin position="24"/>
        <end position="115"/>
    </location>
</feature>
<dbReference type="PANTHER" id="PTHR35747:SF2">
    <property type="entry name" value="NON-SPECIFIC LIPID TRANSFER PROTEIN GPI-ANCHORED 25"/>
    <property type="match status" value="1"/>
</dbReference>
<dbReference type="CDD" id="cd00010">
    <property type="entry name" value="AAI_LTSS"/>
    <property type="match status" value="1"/>
</dbReference>
<dbReference type="OrthoDB" id="786778at2759"/>
<evidence type="ECO:0000313" key="5">
    <source>
        <dbReference type="Proteomes" id="UP000029120"/>
    </source>
</evidence>
<dbReference type="PANTHER" id="PTHR35747">
    <property type="entry name" value="BIFUNCTIONAL INHIBITOR/LIPID-TRANSFER PROTEIN/SEED STORAGE 2S ALBUMIN SUPERFAMILY PROTEIN"/>
    <property type="match status" value="1"/>
</dbReference>
<dbReference type="SUPFAM" id="SSF47699">
    <property type="entry name" value="Bifunctional inhibitor/lipid-transfer protein/seed storage 2S albumin"/>
    <property type="match status" value="1"/>
</dbReference>
<dbReference type="Gramene" id="KFK43739">
    <property type="protein sequence ID" value="KFK43739"/>
    <property type="gene ID" value="AALP_AA1G166400"/>
</dbReference>
<dbReference type="Proteomes" id="UP000029120">
    <property type="component" value="Chromosome 1"/>
</dbReference>
<accession>A0A087HNN7</accession>
<dbReference type="EMBL" id="CM002869">
    <property type="protein sequence ID" value="KFK43739.1"/>
    <property type="molecule type" value="Genomic_DNA"/>
</dbReference>
<dbReference type="Pfam" id="PF14368">
    <property type="entry name" value="LTP_2"/>
    <property type="match status" value="1"/>
</dbReference>
<evidence type="ECO:0000259" key="3">
    <source>
        <dbReference type="Pfam" id="PF14368"/>
    </source>
</evidence>
<name>A0A087HNN7_ARAAL</name>
<protein>
    <recommendedName>
        <fullName evidence="3">Bifunctional inhibitor/plant lipid transfer protein/seed storage helical domain-containing protein</fullName>
    </recommendedName>
</protein>
<evidence type="ECO:0000313" key="4">
    <source>
        <dbReference type="EMBL" id="KFK43739.1"/>
    </source>
</evidence>
<dbReference type="InterPro" id="IPR053353">
    <property type="entry name" value="Plant_LTP_GPI-anchored"/>
</dbReference>
<evidence type="ECO:0000256" key="2">
    <source>
        <dbReference type="SAM" id="SignalP"/>
    </source>
</evidence>
<sequence length="256" mass="27331">MAATTTTGVFIFLTILAITSSSSSSTATESPSSSPPIPTCTEELVMFSPCLPYVSAPPNNLSDTPNPICCSVFSSSVRSIAGKCLCYLLRQPMILGFPLDRSRLLSLSQICNDHSSDESFESLCSLSESPELPPLQSIQFTNPFLPGNSDSASPPSIGLAPESVGDSPSSDHVSPETDTVSSPPPLVQSISNGSTKQRNFLLVSTTIMTLAILFLTRRLPPPSTATIHLEWTWTRTITTNTYSYSPSQSSETSDLI</sequence>
<dbReference type="InterPro" id="IPR016140">
    <property type="entry name" value="Bifunc_inhib/LTP/seed_store"/>
</dbReference>
<dbReference type="InterPro" id="IPR036312">
    <property type="entry name" value="Bifun_inhib/LTP/seed_sf"/>
</dbReference>
<evidence type="ECO:0000256" key="1">
    <source>
        <dbReference type="SAM" id="MobiDB-lite"/>
    </source>
</evidence>
<dbReference type="Gene3D" id="1.10.110.10">
    <property type="entry name" value="Plant lipid-transfer and hydrophobic proteins"/>
    <property type="match status" value="1"/>
</dbReference>
<gene>
    <name evidence="4" type="ordered locus">AALP_Aa1g166400</name>
</gene>
<proteinExistence type="predicted"/>
<organism evidence="4 5">
    <name type="scientific">Arabis alpina</name>
    <name type="common">Alpine rock-cress</name>
    <dbReference type="NCBI Taxonomy" id="50452"/>
    <lineage>
        <taxon>Eukaryota</taxon>
        <taxon>Viridiplantae</taxon>
        <taxon>Streptophyta</taxon>
        <taxon>Embryophyta</taxon>
        <taxon>Tracheophyta</taxon>
        <taxon>Spermatophyta</taxon>
        <taxon>Magnoliopsida</taxon>
        <taxon>eudicotyledons</taxon>
        <taxon>Gunneridae</taxon>
        <taxon>Pentapetalae</taxon>
        <taxon>rosids</taxon>
        <taxon>malvids</taxon>
        <taxon>Brassicales</taxon>
        <taxon>Brassicaceae</taxon>
        <taxon>Arabideae</taxon>
        <taxon>Arabis</taxon>
    </lineage>
</organism>
<feature type="chain" id="PRO_5001823444" description="Bifunctional inhibitor/plant lipid transfer protein/seed storage helical domain-containing protein" evidence="2">
    <location>
        <begin position="22"/>
        <end position="256"/>
    </location>
</feature>
<dbReference type="OMA" id="PICCSVF"/>
<feature type="compositionally biased region" description="Polar residues" evidence="1">
    <location>
        <begin position="166"/>
        <end position="181"/>
    </location>
</feature>
<feature type="region of interest" description="Disordered" evidence="1">
    <location>
        <begin position="150"/>
        <end position="192"/>
    </location>
</feature>